<sequence length="582" mass="65305">MSGCKGRTRGRSHHVAKTTCRTPRVAGRVSTGFSTRGSRRRPIAGRSSFSNRRARPFRGRGLSVPSPPVLISSRASKTLRDLKGVALRRTFTRRDFLKAAGVGTAGMALLGANACSTEQGVQREPPRRPGGVDGGQNVVLIVVDTLRKDHIGAYGNGWIRTPNLDALAGESLRFTRAYPESTPTICARRAIHTGTRTWPFRNWDPPEGENISLRGWQPIPLDQVTLAEVLKQNGYLNLFVSDNLQQYKPAYNMHRGFDVWDFFRGQTTDKYRPIWTCPPERLNGAFIANPDSGTGGEQYFAQYFANTADRRDEEDWFAPRVFNRASEFLESARDVGPFFLTIDVYDPHAPWDPPEKYTNMYSEGHDGPEPYAPVYGPSDYLTEAQLDRMNALYAGELTMMDRWLGRFMDKMEELNLFEDTLVLLLSDHGMILGEHGLVGKPHYALYPETTDVPFMIRHPEGRSAGQTSDYFASTHDVAPTILGHLGIEPPEQMTGQNLTTFFSGGEPEPRPHFTLGYHDHVWARDDRYAMFSADDGSDAKLFDLEKDPKMNRNIAANNPDVVKRMYEGYVLRDAGGPLPEYG</sequence>
<dbReference type="InterPro" id="IPR050738">
    <property type="entry name" value="Sulfatase"/>
</dbReference>
<evidence type="ECO:0000259" key="3">
    <source>
        <dbReference type="Pfam" id="PF00884"/>
    </source>
</evidence>
<dbReference type="NCBIfam" id="TIGR01409">
    <property type="entry name" value="TAT_signal_seq"/>
    <property type="match status" value="1"/>
</dbReference>
<keyword evidence="4" id="KW-0808">Transferase</keyword>
<proteinExistence type="inferred from homology"/>
<feature type="region of interest" description="Disordered" evidence="2">
    <location>
        <begin position="1"/>
        <end position="69"/>
    </location>
</feature>
<dbReference type="Gene3D" id="3.40.720.10">
    <property type="entry name" value="Alkaline Phosphatase, subunit A"/>
    <property type="match status" value="1"/>
</dbReference>
<dbReference type="InterPro" id="IPR019546">
    <property type="entry name" value="TAT_signal_bac_arc"/>
</dbReference>
<dbReference type="PANTHER" id="PTHR42693">
    <property type="entry name" value="ARYLSULFATASE FAMILY MEMBER"/>
    <property type="match status" value="1"/>
</dbReference>
<keyword evidence="4" id="KW-0378">Hydrolase</keyword>
<keyword evidence="5" id="KW-1185">Reference proteome</keyword>
<reference evidence="4 5" key="1">
    <citation type="submission" date="2019-10" db="EMBL/GenBank/DDBJ databases">
        <title>Rubrobacter sp nov SCSIO 52090 isolated from a deep-sea sediment in the South China Sea.</title>
        <authorList>
            <person name="Chen R.W."/>
        </authorList>
    </citation>
    <scope>NUCLEOTIDE SEQUENCE [LARGE SCALE GENOMIC DNA]</scope>
    <source>
        <strain evidence="4 5">SCSIO 52909</strain>
    </source>
</reference>
<name>A0A6G8QBF2_9ACTN</name>
<dbReference type="KEGG" id="rub:GBA63_14815"/>
<organism evidence="4 5">
    <name type="scientific">Rubrobacter tropicus</name>
    <dbReference type="NCBI Taxonomy" id="2653851"/>
    <lineage>
        <taxon>Bacteria</taxon>
        <taxon>Bacillati</taxon>
        <taxon>Actinomycetota</taxon>
        <taxon>Rubrobacteria</taxon>
        <taxon>Rubrobacterales</taxon>
        <taxon>Rubrobacteraceae</taxon>
        <taxon>Rubrobacter</taxon>
    </lineage>
</organism>
<dbReference type="Pfam" id="PF00884">
    <property type="entry name" value="Sulfatase"/>
    <property type="match status" value="1"/>
</dbReference>
<evidence type="ECO:0000256" key="1">
    <source>
        <dbReference type="ARBA" id="ARBA00008779"/>
    </source>
</evidence>
<dbReference type="EMBL" id="CP045119">
    <property type="protein sequence ID" value="QIN83763.1"/>
    <property type="molecule type" value="Genomic_DNA"/>
</dbReference>
<dbReference type="InterPro" id="IPR000917">
    <property type="entry name" value="Sulfatase_N"/>
</dbReference>
<dbReference type="AlphaFoldDB" id="A0A6G8QBF2"/>
<feature type="domain" description="Sulfatase N-terminal" evidence="3">
    <location>
        <begin position="136"/>
        <end position="487"/>
    </location>
</feature>
<feature type="compositionally biased region" description="Low complexity" evidence="2">
    <location>
        <begin position="27"/>
        <end position="36"/>
    </location>
</feature>
<dbReference type="CDD" id="cd16148">
    <property type="entry name" value="sulfatase_like"/>
    <property type="match status" value="1"/>
</dbReference>
<dbReference type="Proteomes" id="UP000501452">
    <property type="component" value="Chromosome"/>
</dbReference>
<gene>
    <name evidence="4" type="ORF">GBA63_14815</name>
</gene>
<dbReference type="PANTHER" id="PTHR42693:SF33">
    <property type="entry name" value="ARYLSULFATASE"/>
    <property type="match status" value="1"/>
</dbReference>
<protein>
    <submittedName>
        <fullName evidence="4">Sulfatase-like hydrolase/transferase</fullName>
    </submittedName>
</protein>
<dbReference type="SUPFAM" id="SSF53649">
    <property type="entry name" value="Alkaline phosphatase-like"/>
    <property type="match status" value="1"/>
</dbReference>
<comment type="similarity">
    <text evidence="1">Belongs to the sulfatase family.</text>
</comment>
<dbReference type="Pfam" id="PF10518">
    <property type="entry name" value="TAT_signal"/>
    <property type="match status" value="1"/>
</dbReference>
<dbReference type="InterPro" id="IPR017850">
    <property type="entry name" value="Alkaline_phosphatase_core_sf"/>
</dbReference>
<evidence type="ECO:0000313" key="4">
    <source>
        <dbReference type="EMBL" id="QIN83763.1"/>
    </source>
</evidence>
<evidence type="ECO:0000256" key="2">
    <source>
        <dbReference type="SAM" id="MobiDB-lite"/>
    </source>
</evidence>
<dbReference type="GO" id="GO:0004065">
    <property type="term" value="F:arylsulfatase activity"/>
    <property type="evidence" value="ECO:0007669"/>
    <property type="project" value="TreeGrafter"/>
</dbReference>
<feature type="compositionally biased region" description="Basic residues" evidence="2">
    <location>
        <begin position="1"/>
        <end position="16"/>
    </location>
</feature>
<dbReference type="GO" id="GO:0016740">
    <property type="term" value="F:transferase activity"/>
    <property type="evidence" value="ECO:0007669"/>
    <property type="project" value="UniProtKB-KW"/>
</dbReference>
<evidence type="ECO:0000313" key="5">
    <source>
        <dbReference type="Proteomes" id="UP000501452"/>
    </source>
</evidence>
<accession>A0A6G8QBF2</accession>